<sequence>MKIIKRIKLRKQLTFMKCYPLLFQGFLSLIVLISMLALAGRGEIDLSIEQLDRPRVAENSTYIRHVSSASFVKPDYFTVGLSTSSSLPLHDYASDAMTIIGFDVDLALAIADSMGKELNIVSVAWADWPLGLSSGKFDAIISNITVTEERKKKYDFATYRKDNVGIYVKHDSSIESINKPSDIAGLRIITDSGTNQEKILLEWDQHNIRAGLAPVKISYYDDRALQTLAVESGRADAIFSVNPMQAYAAAISGKTKHVGTVNGGWPLTAEIAVAFPKGSDLVEPTADIINELINNGIYHQILTRWALESEAIEQSLVNPQGLP</sequence>
<dbReference type="SUPFAM" id="SSF53850">
    <property type="entry name" value="Periplasmic binding protein-like II"/>
    <property type="match status" value="1"/>
</dbReference>
<dbReference type="InterPro" id="IPR018313">
    <property type="entry name" value="SBP_3_CS"/>
</dbReference>
<comment type="similarity">
    <text evidence="2 4">Belongs to the bacterial solute-binding protein 3 family.</text>
</comment>
<dbReference type="Gene3D" id="3.40.190.10">
    <property type="entry name" value="Periplasmic binding protein-like II"/>
    <property type="match status" value="2"/>
</dbReference>
<name>A0ABZ3C1P5_9GAMM</name>
<keyword evidence="3" id="KW-0732">Signal</keyword>
<keyword evidence="7" id="KW-1185">Reference proteome</keyword>
<dbReference type="InterPro" id="IPR001638">
    <property type="entry name" value="Solute-binding_3/MltF_N"/>
</dbReference>
<dbReference type="PROSITE" id="PS01039">
    <property type="entry name" value="SBP_BACTERIAL_3"/>
    <property type="match status" value="1"/>
</dbReference>
<accession>A0ABZ3C1P5</accession>
<protein>
    <submittedName>
        <fullName evidence="6">ABC transporter substrate-binding protein</fullName>
    </submittedName>
</protein>
<evidence type="ECO:0000256" key="3">
    <source>
        <dbReference type="ARBA" id="ARBA00022729"/>
    </source>
</evidence>
<organism evidence="6 7">
    <name type="scientific">Ignatzschineria larvae DSM 13226</name>
    <dbReference type="NCBI Taxonomy" id="1111732"/>
    <lineage>
        <taxon>Bacteria</taxon>
        <taxon>Pseudomonadati</taxon>
        <taxon>Pseudomonadota</taxon>
        <taxon>Gammaproteobacteria</taxon>
        <taxon>Cardiobacteriales</taxon>
        <taxon>Ignatzschineriaceae</taxon>
        <taxon>Ignatzschineria</taxon>
    </lineage>
</organism>
<evidence type="ECO:0000256" key="2">
    <source>
        <dbReference type="ARBA" id="ARBA00010333"/>
    </source>
</evidence>
<dbReference type="EMBL" id="CP150637">
    <property type="protein sequence ID" value="WZW88709.1"/>
    <property type="molecule type" value="Genomic_DNA"/>
</dbReference>
<dbReference type="PANTHER" id="PTHR35936">
    <property type="entry name" value="MEMBRANE-BOUND LYTIC MUREIN TRANSGLYCOSYLASE F"/>
    <property type="match status" value="1"/>
</dbReference>
<evidence type="ECO:0000313" key="7">
    <source>
        <dbReference type="Proteomes" id="UP001449178"/>
    </source>
</evidence>
<comment type="subcellular location">
    <subcellularLocation>
        <location evidence="1">Cell envelope</location>
    </subcellularLocation>
</comment>
<reference evidence="6 7" key="1">
    <citation type="submission" date="2024-03" db="EMBL/GenBank/DDBJ databases">
        <title>Complete Genome Sequence and Annotation of Ignatzschineria larvae DSM 13226.</title>
        <authorList>
            <person name="Cantrell E."/>
            <person name="Burcham Z.M."/>
        </authorList>
    </citation>
    <scope>NUCLEOTIDE SEQUENCE [LARGE SCALE GENOMIC DNA]</scope>
    <source>
        <strain evidence="6 7">DSM 13226</strain>
    </source>
</reference>
<feature type="domain" description="Solute-binding protein family 3/N-terminal" evidence="5">
    <location>
        <begin position="76"/>
        <end position="309"/>
    </location>
</feature>
<gene>
    <name evidence="6" type="ORF">WMO13_04790</name>
</gene>
<dbReference type="PANTHER" id="PTHR35936:SF17">
    <property type="entry name" value="ARGININE-BINDING EXTRACELLULAR PROTEIN ARTP"/>
    <property type="match status" value="1"/>
</dbReference>
<evidence type="ECO:0000313" key="6">
    <source>
        <dbReference type="EMBL" id="WZW88709.1"/>
    </source>
</evidence>
<dbReference type="Proteomes" id="UP001449178">
    <property type="component" value="Chromosome"/>
</dbReference>
<evidence type="ECO:0000259" key="5">
    <source>
        <dbReference type="SMART" id="SM00062"/>
    </source>
</evidence>
<proteinExistence type="inferred from homology"/>
<dbReference type="Pfam" id="PF00497">
    <property type="entry name" value="SBP_bac_3"/>
    <property type="match status" value="1"/>
</dbReference>
<evidence type="ECO:0000256" key="1">
    <source>
        <dbReference type="ARBA" id="ARBA00004196"/>
    </source>
</evidence>
<evidence type="ECO:0000256" key="4">
    <source>
        <dbReference type="RuleBase" id="RU003744"/>
    </source>
</evidence>
<dbReference type="SMART" id="SM00062">
    <property type="entry name" value="PBPb"/>
    <property type="match status" value="1"/>
</dbReference>
<dbReference type="CDD" id="cd01004">
    <property type="entry name" value="PBP2_MidA_like"/>
    <property type="match status" value="1"/>
</dbReference>